<reference evidence="1" key="1">
    <citation type="submission" date="2018-05" db="EMBL/GenBank/DDBJ databases">
        <authorList>
            <person name="Lanie J.A."/>
            <person name="Ng W.-L."/>
            <person name="Kazmierczak K.M."/>
            <person name="Andrzejewski T.M."/>
            <person name="Davidsen T.M."/>
            <person name="Wayne K.J."/>
            <person name="Tettelin H."/>
            <person name="Glass J.I."/>
            <person name="Rusch D."/>
            <person name="Podicherti R."/>
            <person name="Tsui H.-C.T."/>
            <person name="Winkler M.E."/>
        </authorList>
    </citation>
    <scope>NUCLEOTIDE SEQUENCE</scope>
</reference>
<accession>A0A382R9W0</accession>
<name>A0A382R9W0_9ZZZZ</name>
<gene>
    <name evidence="1" type="ORF">METZ01_LOCUS346984</name>
</gene>
<dbReference type="AlphaFoldDB" id="A0A382R9W0"/>
<evidence type="ECO:0000313" key="1">
    <source>
        <dbReference type="EMBL" id="SVC94130.1"/>
    </source>
</evidence>
<dbReference type="EMBL" id="UINC01119956">
    <property type="protein sequence ID" value="SVC94130.1"/>
    <property type="molecule type" value="Genomic_DNA"/>
</dbReference>
<feature type="non-terminal residue" evidence="1">
    <location>
        <position position="117"/>
    </location>
</feature>
<sequence>MELNQALIGLAQLNRYIFILCGKRLLNPLLQKERKQLDLEGLLELPGIREVIEQDLQDPKLNPSTGMYFPAPMARTKQAGEKLNQETIGGFHYDFIVVDHQQQWSLRKKNISGRILE</sequence>
<protein>
    <submittedName>
        <fullName evidence="1">Uncharacterized protein</fullName>
    </submittedName>
</protein>
<organism evidence="1">
    <name type="scientific">marine metagenome</name>
    <dbReference type="NCBI Taxonomy" id="408172"/>
    <lineage>
        <taxon>unclassified sequences</taxon>
        <taxon>metagenomes</taxon>
        <taxon>ecological metagenomes</taxon>
    </lineage>
</organism>
<proteinExistence type="predicted"/>